<dbReference type="Proteomes" id="UP001432027">
    <property type="component" value="Unassembled WGS sequence"/>
</dbReference>
<comment type="caution">
    <text evidence="1">The sequence shown here is derived from an EMBL/GenBank/DDBJ whole genome shotgun (WGS) entry which is preliminary data.</text>
</comment>
<name>A0AAV5U6D9_9BILA</name>
<evidence type="ECO:0008006" key="3">
    <source>
        <dbReference type="Google" id="ProtNLM"/>
    </source>
</evidence>
<evidence type="ECO:0000313" key="1">
    <source>
        <dbReference type="EMBL" id="GMT01960.1"/>
    </source>
</evidence>
<protein>
    <recommendedName>
        <fullName evidence="3">Ribosomal protein</fullName>
    </recommendedName>
</protein>
<proteinExistence type="predicted"/>
<organism evidence="1 2">
    <name type="scientific">Pristionchus entomophagus</name>
    <dbReference type="NCBI Taxonomy" id="358040"/>
    <lineage>
        <taxon>Eukaryota</taxon>
        <taxon>Metazoa</taxon>
        <taxon>Ecdysozoa</taxon>
        <taxon>Nematoda</taxon>
        <taxon>Chromadorea</taxon>
        <taxon>Rhabditida</taxon>
        <taxon>Rhabditina</taxon>
        <taxon>Diplogasteromorpha</taxon>
        <taxon>Diplogasteroidea</taxon>
        <taxon>Neodiplogasteridae</taxon>
        <taxon>Pristionchus</taxon>
    </lineage>
</organism>
<accession>A0AAV5U6D9</accession>
<feature type="non-terminal residue" evidence="1">
    <location>
        <position position="1"/>
    </location>
</feature>
<keyword evidence="2" id="KW-1185">Reference proteome</keyword>
<dbReference type="AlphaFoldDB" id="A0AAV5U6D9"/>
<gene>
    <name evidence="1" type="ORF">PENTCL1PPCAC_24134</name>
</gene>
<reference evidence="1" key="1">
    <citation type="submission" date="2023-10" db="EMBL/GenBank/DDBJ databases">
        <title>Genome assembly of Pristionchus species.</title>
        <authorList>
            <person name="Yoshida K."/>
            <person name="Sommer R.J."/>
        </authorList>
    </citation>
    <scope>NUCLEOTIDE SEQUENCE</scope>
    <source>
        <strain evidence="1">RS0144</strain>
    </source>
</reference>
<sequence>NRLYSTSTFVSHFATLRRGRGLQYPWRHRVSGFLGGRGSGGGGGYGRNLGRVLARLSVGQHLAREVGVDPQHRSRIVVRVVGRGEDGERVRPEHLVPVVHTLVRPHDQIHAQMLAEGGDGARAEHTAGAAMAGRVPLRLRRRVRPEQVHHQAHVRHVGRSHDAVELLEGDQRVGDAAVCAEDALSSSYLFI</sequence>
<dbReference type="EMBL" id="BTSX01000005">
    <property type="protein sequence ID" value="GMT01960.1"/>
    <property type="molecule type" value="Genomic_DNA"/>
</dbReference>
<evidence type="ECO:0000313" key="2">
    <source>
        <dbReference type="Proteomes" id="UP001432027"/>
    </source>
</evidence>